<keyword evidence="2" id="KW-1185">Reference proteome</keyword>
<dbReference type="Proteomes" id="UP000031631">
    <property type="component" value="Chromosome"/>
</dbReference>
<accession>A0A7U6JIL8</accession>
<evidence type="ECO:0000313" key="1">
    <source>
        <dbReference type="EMBL" id="BAO44365.1"/>
    </source>
</evidence>
<organism evidence="1 2">
    <name type="scientific">Thiolapillus brandeum</name>
    <dbReference type="NCBI Taxonomy" id="1076588"/>
    <lineage>
        <taxon>Bacteria</taxon>
        <taxon>Pseudomonadati</taxon>
        <taxon>Pseudomonadota</taxon>
        <taxon>Gammaproteobacteria</taxon>
        <taxon>Chromatiales</taxon>
        <taxon>Sedimenticolaceae</taxon>
        <taxon>Thiolapillus</taxon>
    </lineage>
</organism>
<evidence type="ECO:0000313" key="2">
    <source>
        <dbReference type="Proteomes" id="UP000031631"/>
    </source>
</evidence>
<dbReference type="EMBL" id="AP012273">
    <property type="protein sequence ID" value="BAO44365.1"/>
    <property type="molecule type" value="Genomic_DNA"/>
</dbReference>
<name>A0A7U6JIL8_9GAMM</name>
<dbReference type="AlphaFoldDB" id="A0A7U6JIL8"/>
<reference evidence="1 2" key="1">
    <citation type="journal article" date="2014" name="PLoS ONE">
        <title>Physiological and genomic features of a novel sulfur-oxidizing gammaproteobacterium belonging to a previously uncultivated symbiotic lineage isolated from a hydrothermal vent.</title>
        <authorList>
            <person name="Nunoura T."/>
            <person name="Takaki Y."/>
            <person name="Kazama H."/>
            <person name="Kakuta J."/>
            <person name="Shimamura S."/>
            <person name="Makita H."/>
            <person name="Hirai M."/>
            <person name="Miyazaki M."/>
            <person name="Takai K."/>
        </authorList>
    </citation>
    <scope>NUCLEOTIDE SEQUENCE [LARGE SCALE GENOMIC DNA]</scope>
    <source>
        <strain evidence="1 2">Hiromi1</strain>
    </source>
</reference>
<dbReference type="KEGG" id="tbn:TBH_C1442"/>
<gene>
    <name evidence="1" type="ORF">TBH_C1442</name>
</gene>
<sequence length="67" mass="8098">MTDVQKFEIARYRKEIDQDVRKLVDHYLSISDWDIPEVDEKKAIDYILIAIRESLDAIEKEWRDKSD</sequence>
<dbReference type="OrthoDB" id="5740743at2"/>
<proteinExistence type="predicted"/>
<dbReference type="RefSeq" id="WP_041067097.1">
    <property type="nucleotide sequence ID" value="NZ_AP012273.1"/>
</dbReference>
<protein>
    <submittedName>
        <fullName evidence="1">Uncharacterized protein</fullName>
    </submittedName>
</protein>